<keyword evidence="2" id="KW-0479">Metal-binding</keyword>
<dbReference type="InterPro" id="IPR003656">
    <property type="entry name" value="Znf_BED"/>
</dbReference>
<evidence type="ECO:0000256" key="6">
    <source>
        <dbReference type="ARBA" id="ARBA00023163"/>
    </source>
</evidence>
<dbReference type="EMBL" id="VYZN01000072">
    <property type="protein sequence ID" value="KAE9524086.1"/>
    <property type="molecule type" value="Genomic_DNA"/>
</dbReference>
<evidence type="ECO:0000313" key="10">
    <source>
        <dbReference type="Proteomes" id="UP000475862"/>
    </source>
</evidence>
<dbReference type="PANTHER" id="PTHR46481">
    <property type="entry name" value="ZINC FINGER BED DOMAIN-CONTAINING PROTEIN 4"/>
    <property type="match status" value="1"/>
</dbReference>
<keyword evidence="3" id="KW-0863">Zinc-finger</keyword>
<proteinExistence type="predicted"/>
<keyword evidence="5" id="KW-0805">Transcription regulation</keyword>
<dbReference type="GO" id="GO:0003677">
    <property type="term" value="F:DNA binding"/>
    <property type="evidence" value="ECO:0007669"/>
    <property type="project" value="InterPro"/>
</dbReference>
<dbReference type="OrthoDB" id="6587994at2759"/>
<sequence length="369" mass="42638">LFDDLHLTELKINEWVFLEEYCKTMEPLAVSLDKLQGENRNFWAIVVAATSEYFMESVIEEIDSDNSDNEFYINICSENKIGDYTTDSETKTINYANLQAISFLSSNKKDLDILNKYPVIKEVFLKYNTTIPFSAPVERLFSKAIQVLTLRRNRLDDITKAQCTLCEKSLESGLNSRDFTTSNLRLHLDKEHHSTYNQLKRKHNASYKSVGVTDKNDQPGTTADYSMQEACQPNKIIKHCKQKVSLPFLVQKNLALPYNSARSLKINYLIGKTLTTQLLPFSHVENSLMYPLQFYFTNLINFLEPRYTIPNRTTFSKTITPQQFEKVVAKLKEVVKVANHLSFTTDLWSSINTTDYISITCHFLDNMFQ</sequence>
<dbReference type="GO" id="GO:0008270">
    <property type="term" value="F:zinc ion binding"/>
    <property type="evidence" value="ECO:0007669"/>
    <property type="project" value="UniProtKB-KW"/>
</dbReference>
<dbReference type="GO" id="GO:0005634">
    <property type="term" value="C:nucleus"/>
    <property type="evidence" value="ECO:0007669"/>
    <property type="project" value="UniProtKB-SubCell"/>
</dbReference>
<dbReference type="InterPro" id="IPR012337">
    <property type="entry name" value="RNaseH-like_sf"/>
</dbReference>
<organism evidence="9 10">
    <name type="scientific">Aphis glycines</name>
    <name type="common">Soybean aphid</name>
    <dbReference type="NCBI Taxonomy" id="307491"/>
    <lineage>
        <taxon>Eukaryota</taxon>
        <taxon>Metazoa</taxon>
        <taxon>Ecdysozoa</taxon>
        <taxon>Arthropoda</taxon>
        <taxon>Hexapoda</taxon>
        <taxon>Insecta</taxon>
        <taxon>Pterygota</taxon>
        <taxon>Neoptera</taxon>
        <taxon>Paraneoptera</taxon>
        <taxon>Hemiptera</taxon>
        <taxon>Sternorrhyncha</taxon>
        <taxon>Aphidomorpha</taxon>
        <taxon>Aphidoidea</taxon>
        <taxon>Aphididae</taxon>
        <taxon>Aphidini</taxon>
        <taxon>Aphis</taxon>
        <taxon>Aphis</taxon>
    </lineage>
</organism>
<feature type="domain" description="BED-type" evidence="8">
    <location>
        <begin position="159"/>
        <end position="192"/>
    </location>
</feature>
<evidence type="ECO:0000256" key="5">
    <source>
        <dbReference type="ARBA" id="ARBA00023015"/>
    </source>
</evidence>
<dbReference type="AlphaFoldDB" id="A0A6G0T0C1"/>
<feature type="non-terminal residue" evidence="9">
    <location>
        <position position="1"/>
    </location>
</feature>
<protein>
    <recommendedName>
        <fullName evidence="8">BED-type domain-containing protein</fullName>
    </recommendedName>
</protein>
<reference evidence="9 10" key="1">
    <citation type="submission" date="2019-08" db="EMBL/GenBank/DDBJ databases">
        <title>The genome of the soybean aphid Biotype 1, its phylome, world population structure and adaptation to the North American continent.</title>
        <authorList>
            <person name="Giordano R."/>
            <person name="Donthu R.K."/>
            <person name="Hernandez A.G."/>
            <person name="Wright C.L."/>
            <person name="Zimin A.V."/>
        </authorList>
    </citation>
    <scope>NUCLEOTIDE SEQUENCE [LARGE SCALE GENOMIC DNA]</scope>
    <source>
        <tissue evidence="9">Whole aphids</tissue>
    </source>
</reference>
<name>A0A6G0T0C1_APHGL</name>
<keyword evidence="10" id="KW-1185">Reference proteome</keyword>
<keyword evidence="6" id="KW-0804">Transcription</keyword>
<dbReference type="SUPFAM" id="SSF53098">
    <property type="entry name" value="Ribonuclease H-like"/>
    <property type="match status" value="1"/>
</dbReference>
<keyword evidence="7" id="KW-0539">Nucleus</keyword>
<dbReference type="Proteomes" id="UP000475862">
    <property type="component" value="Unassembled WGS sequence"/>
</dbReference>
<evidence type="ECO:0000259" key="8">
    <source>
        <dbReference type="Pfam" id="PF02892"/>
    </source>
</evidence>
<evidence type="ECO:0000256" key="4">
    <source>
        <dbReference type="ARBA" id="ARBA00022833"/>
    </source>
</evidence>
<comment type="subcellular location">
    <subcellularLocation>
        <location evidence="1">Nucleus</location>
    </subcellularLocation>
</comment>
<keyword evidence="4" id="KW-0862">Zinc</keyword>
<evidence type="ECO:0000256" key="1">
    <source>
        <dbReference type="ARBA" id="ARBA00004123"/>
    </source>
</evidence>
<dbReference type="Pfam" id="PF02892">
    <property type="entry name" value="zf-BED"/>
    <property type="match status" value="1"/>
</dbReference>
<comment type="caution">
    <text evidence="9">The sequence shown here is derived from an EMBL/GenBank/DDBJ whole genome shotgun (WGS) entry which is preliminary data.</text>
</comment>
<accession>A0A6G0T0C1</accession>
<dbReference type="PANTHER" id="PTHR46481:SF10">
    <property type="entry name" value="ZINC FINGER BED DOMAIN-CONTAINING PROTEIN 39"/>
    <property type="match status" value="1"/>
</dbReference>
<gene>
    <name evidence="9" type="ORF">AGLY_015451</name>
</gene>
<evidence type="ECO:0000313" key="9">
    <source>
        <dbReference type="EMBL" id="KAE9524086.1"/>
    </source>
</evidence>
<evidence type="ECO:0000256" key="7">
    <source>
        <dbReference type="ARBA" id="ARBA00023242"/>
    </source>
</evidence>
<dbReference type="InterPro" id="IPR052035">
    <property type="entry name" value="ZnF_BED_domain_contain"/>
</dbReference>
<evidence type="ECO:0000256" key="2">
    <source>
        <dbReference type="ARBA" id="ARBA00022723"/>
    </source>
</evidence>
<evidence type="ECO:0000256" key="3">
    <source>
        <dbReference type="ARBA" id="ARBA00022771"/>
    </source>
</evidence>